<feature type="compositionally biased region" description="Basic and acidic residues" evidence="5">
    <location>
        <begin position="82"/>
        <end position="99"/>
    </location>
</feature>
<evidence type="ECO:0000259" key="6">
    <source>
        <dbReference type="PROSITE" id="PS51501"/>
    </source>
</evidence>
<keyword evidence="2 4" id="KW-0863">Zinc-finger</keyword>
<evidence type="ECO:0000256" key="2">
    <source>
        <dbReference type="ARBA" id="ARBA00022771"/>
    </source>
</evidence>
<dbReference type="PROSITE" id="PS51501">
    <property type="entry name" value="ZF_DNL"/>
    <property type="match status" value="1"/>
</dbReference>
<comment type="caution">
    <text evidence="7">The sequence shown here is derived from an EMBL/GenBank/DDBJ whole genome shotgun (WGS) entry which is preliminary data.</text>
</comment>
<dbReference type="InterPro" id="IPR007853">
    <property type="entry name" value="Znf_DNL-typ"/>
</dbReference>
<evidence type="ECO:0000256" key="3">
    <source>
        <dbReference type="ARBA" id="ARBA00022833"/>
    </source>
</evidence>
<dbReference type="Proteomes" id="UP001610563">
    <property type="component" value="Unassembled WGS sequence"/>
</dbReference>
<evidence type="ECO:0000256" key="4">
    <source>
        <dbReference type="PROSITE-ProRule" id="PRU00834"/>
    </source>
</evidence>
<reference evidence="7 8" key="1">
    <citation type="submission" date="2024-07" db="EMBL/GenBank/DDBJ databases">
        <title>Section-level genome sequencing and comparative genomics of Aspergillus sections Usti and Cavernicolus.</title>
        <authorList>
            <consortium name="Lawrence Berkeley National Laboratory"/>
            <person name="Nybo J.L."/>
            <person name="Vesth T.C."/>
            <person name="Theobald S."/>
            <person name="Frisvad J.C."/>
            <person name="Larsen T.O."/>
            <person name="Kjaerboelling I."/>
            <person name="Rothschild-Mancinelli K."/>
            <person name="Lyhne E.K."/>
            <person name="Kogle M.E."/>
            <person name="Barry K."/>
            <person name="Clum A."/>
            <person name="Na H."/>
            <person name="Ledsgaard L."/>
            <person name="Lin J."/>
            <person name="Lipzen A."/>
            <person name="Kuo A."/>
            <person name="Riley R."/>
            <person name="Mondo S."/>
            <person name="Labutti K."/>
            <person name="Haridas S."/>
            <person name="Pangalinan J."/>
            <person name="Salamov A.A."/>
            <person name="Simmons B.A."/>
            <person name="Magnuson J.K."/>
            <person name="Chen J."/>
            <person name="Drula E."/>
            <person name="Henrissat B."/>
            <person name="Wiebenga A."/>
            <person name="Lubbers R.J."/>
            <person name="Gomes A.C."/>
            <person name="Makela M.R."/>
            <person name="Stajich J."/>
            <person name="Grigoriev I.V."/>
            <person name="Mortensen U.H."/>
            <person name="De Vries R.P."/>
            <person name="Baker S.E."/>
            <person name="Andersen M.R."/>
        </authorList>
    </citation>
    <scope>NUCLEOTIDE SEQUENCE [LARGE SCALE GENOMIC DNA]</scope>
    <source>
        <strain evidence="7 8">CBS 209.92</strain>
    </source>
</reference>
<name>A0ABR4G1A5_9EURO</name>
<protein>
    <submittedName>
        <fullName evidence="7">DNL zinc finger-domain-containing protein</fullName>
    </submittedName>
</protein>
<evidence type="ECO:0000313" key="7">
    <source>
        <dbReference type="EMBL" id="KAL2789302.1"/>
    </source>
</evidence>
<keyword evidence="1" id="KW-0479">Metal-binding</keyword>
<proteinExistence type="predicted"/>
<evidence type="ECO:0000256" key="5">
    <source>
        <dbReference type="SAM" id="MobiDB-lite"/>
    </source>
</evidence>
<feature type="region of interest" description="Disordered" evidence="5">
    <location>
        <begin position="64"/>
        <end position="99"/>
    </location>
</feature>
<keyword evidence="3" id="KW-0862">Zinc</keyword>
<feature type="domain" description="DNL-type" evidence="6">
    <location>
        <begin position="98"/>
        <end position="193"/>
    </location>
</feature>
<feature type="compositionally biased region" description="Low complexity" evidence="5">
    <location>
        <begin position="66"/>
        <end position="80"/>
    </location>
</feature>
<dbReference type="PANTHER" id="PTHR20922:SF13">
    <property type="entry name" value="DNL-TYPE ZINC FINGER PROTEIN"/>
    <property type="match status" value="1"/>
</dbReference>
<gene>
    <name evidence="7" type="ORF">BJX66DRAFT_307139</name>
</gene>
<dbReference type="PANTHER" id="PTHR20922">
    <property type="entry name" value="DNL-TYPE ZINC FINGER PROTEIN"/>
    <property type="match status" value="1"/>
</dbReference>
<accession>A0ABR4G1A5</accession>
<dbReference type="EMBL" id="JBFTWV010000066">
    <property type="protein sequence ID" value="KAL2789302.1"/>
    <property type="molecule type" value="Genomic_DNA"/>
</dbReference>
<keyword evidence="8" id="KW-1185">Reference proteome</keyword>
<dbReference type="InterPro" id="IPR024158">
    <property type="entry name" value="Mt_import_TIM15"/>
</dbReference>
<dbReference type="Pfam" id="PF05180">
    <property type="entry name" value="zf-DNL"/>
    <property type="match status" value="1"/>
</dbReference>
<evidence type="ECO:0000313" key="8">
    <source>
        <dbReference type="Proteomes" id="UP001610563"/>
    </source>
</evidence>
<evidence type="ECO:0000256" key="1">
    <source>
        <dbReference type="ARBA" id="ARBA00022723"/>
    </source>
</evidence>
<sequence length="215" mass="24484">MQQSLRLSRGLRALQSSLPPSSLFRGASPRLYSQLTRHSSQQYRPLVLPKFIRPATSEVSIQARYNSNTTTPPNPLTDQTPDPDRDAANQEQNEHRRAEEPAYMLAFTCKPCGERSVHRVSKHGYHRGTVLIQCPGCNNRHIISDHLRIFLDRSKTLDDIMRENGEKIVHKNLDDGDLEFRDDELMAKRIAEELEKVKAKAAQNAEADGEKETKQ</sequence>
<organism evidence="7 8">
    <name type="scientific">Aspergillus keveii</name>
    <dbReference type="NCBI Taxonomy" id="714993"/>
    <lineage>
        <taxon>Eukaryota</taxon>
        <taxon>Fungi</taxon>
        <taxon>Dikarya</taxon>
        <taxon>Ascomycota</taxon>
        <taxon>Pezizomycotina</taxon>
        <taxon>Eurotiomycetes</taxon>
        <taxon>Eurotiomycetidae</taxon>
        <taxon>Eurotiales</taxon>
        <taxon>Aspergillaceae</taxon>
        <taxon>Aspergillus</taxon>
        <taxon>Aspergillus subgen. Nidulantes</taxon>
    </lineage>
</organism>